<keyword evidence="2" id="KW-0812">Transmembrane</keyword>
<dbReference type="EMBL" id="JAQQBS010002702">
    <property type="protein sequence ID" value="KAK0156697.1"/>
    <property type="molecule type" value="Genomic_DNA"/>
</dbReference>
<feature type="compositionally biased region" description="Polar residues" evidence="1">
    <location>
        <begin position="161"/>
        <end position="173"/>
    </location>
</feature>
<reference evidence="3" key="1">
    <citation type="journal article" date="2023" name="bioRxiv">
        <title>Scaffold-level genome assemblies of two parasitoid biocontrol wasps reveal the parthenogenesis mechanism and an associated novel virus.</title>
        <authorList>
            <person name="Inwood S."/>
            <person name="Skelly J."/>
            <person name="Guhlin J."/>
            <person name="Harrop T."/>
            <person name="Goldson S."/>
            <person name="Dearden P."/>
        </authorList>
    </citation>
    <scope>NUCLEOTIDE SEQUENCE</scope>
    <source>
        <strain evidence="3">Irish</strain>
        <tissue evidence="3">Whole body</tissue>
    </source>
</reference>
<organism evidence="3 4">
    <name type="scientific">Microctonus aethiopoides</name>
    <dbReference type="NCBI Taxonomy" id="144406"/>
    <lineage>
        <taxon>Eukaryota</taxon>
        <taxon>Metazoa</taxon>
        <taxon>Ecdysozoa</taxon>
        <taxon>Arthropoda</taxon>
        <taxon>Hexapoda</taxon>
        <taxon>Insecta</taxon>
        <taxon>Pterygota</taxon>
        <taxon>Neoptera</taxon>
        <taxon>Endopterygota</taxon>
        <taxon>Hymenoptera</taxon>
        <taxon>Apocrita</taxon>
        <taxon>Ichneumonoidea</taxon>
        <taxon>Braconidae</taxon>
        <taxon>Euphorinae</taxon>
        <taxon>Microctonus</taxon>
    </lineage>
</organism>
<sequence>MGYDKISSRIKHEYSPAFNLNISSLLPETSYHEIILPKDKKLNENPRITNKANIPGVLAYDTTLDELEQELLEISTHHREEQQQQTMFFSAFAGELVLATGLLWVLFKSNLVYLLSCLKKSCCKRRNKTDHKTPTDTTDNNDANEPLSQVISFTFDDHDLNNTAEPAQQQVTRNNDDHPIYDTPRPAKRVAAPQ</sequence>
<feature type="region of interest" description="Disordered" evidence="1">
    <location>
        <begin position="159"/>
        <end position="194"/>
    </location>
</feature>
<feature type="compositionally biased region" description="Low complexity" evidence="1">
    <location>
        <begin position="135"/>
        <end position="144"/>
    </location>
</feature>
<comment type="caution">
    <text evidence="3">The sequence shown here is derived from an EMBL/GenBank/DDBJ whole genome shotgun (WGS) entry which is preliminary data.</text>
</comment>
<evidence type="ECO:0000313" key="3">
    <source>
        <dbReference type="EMBL" id="KAK0156697.1"/>
    </source>
</evidence>
<feature type="region of interest" description="Disordered" evidence="1">
    <location>
        <begin position="126"/>
        <end position="146"/>
    </location>
</feature>
<keyword evidence="2" id="KW-1133">Transmembrane helix</keyword>
<dbReference type="Proteomes" id="UP001168990">
    <property type="component" value="Unassembled WGS sequence"/>
</dbReference>
<feature type="non-terminal residue" evidence="3">
    <location>
        <position position="194"/>
    </location>
</feature>
<evidence type="ECO:0000313" key="4">
    <source>
        <dbReference type="Proteomes" id="UP001168990"/>
    </source>
</evidence>
<feature type="transmembrane region" description="Helical" evidence="2">
    <location>
        <begin position="87"/>
        <end position="107"/>
    </location>
</feature>
<gene>
    <name evidence="3" type="ORF">PV328_012426</name>
</gene>
<proteinExistence type="predicted"/>
<name>A0AA39C271_9HYME</name>
<keyword evidence="4" id="KW-1185">Reference proteome</keyword>
<reference evidence="3" key="2">
    <citation type="submission" date="2023-03" db="EMBL/GenBank/DDBJ databases">
        <authorList>
            <person name="Inwood S.N."/>
            <person name="Skelly J.G."/>
            <person name="Guhlin J."/>
            <person name="Harrop T.W.R."/>
            <person name="Goldson S.G."/>
            <person name="Dearden P.K."/>
        </authorList>
    </citation>
    <scope>NUCLEOTIDE SEQUENCE</scope>
    <source>
        <strain evidence="3">Irish</strain>
        <tissue evidence="3">Whole body</tissue>
    </source>
</reference>
<accession>A0AA39C271</accession>
<dbReference type="AlphaFoldDB" id="A0AA39C271"/>
<evidence type="ECO:0000256" key="2">
    <source>
        <dbReference type="SAM" id="Phobius"/>
    </source>
</evidence>
<keyword evidence="2" id="KW-0472">Membrane</keyword>
<evidence type="ECO:0000256" key="1">
    <source>
        <dbReference type="SAM" id="MobiDB-lite"/>
    </source>
</evidence>
<protein>
    <submittedName>
        <fullName evidence="3">Uncharacterized protein</fullName>
    </submittedName>
</protein>